<gene>
    <name evidence="2" type="ORF">SAMN05216207_101468</name>
</gene>
<evidence type="ECO:0000256" key="1">
    <source>
        <dbReference type="SAM" id="MobiDB-lite"/>
    </source>
</evidence>
<feature type="compositionally biased region" description="Basic and acidic residues" evidence="1">
    <location>
        <begin position="1"/>
        <end position="11"/>
    </location>
</feature>
<evidence type="ECO:0000313" key="2">
    <source>
        <dbReference type="EMBL" id="SFN44117.1"/>
    </source>
</evidence>
<protein>
    <submittedName>
        <fullName evidence="2">Uncharacterized protein</fullName>
    </submittedName>
</protein>
<organism evidence="2 3">
    <name type="scientific">Pseudonocardia ammonioxydans</name>
    <dbReference type="NCBI Taxonomy" id="260086"/>
    <lineage>
        <taxon>Bacteria</taxon>
        <taxon>Bacillati</taxon>
        <taxon>Actinomycetota</taxon>
        <taxon>Actinomycetes</taxon>
        <taxon>Pseudonocardiales</taxon>
        <taxon>Pseudonocardiaceae</taxon>
        <taxon>Pseudonocardia</taxon>
    </lineage>
</organism>
<dbReference type="AlphaFoldDB" id="A0A1I4Z1S4"/>
<dbReference type="Proteomes" id="UP000199614">
    <property type="component" value="Unassembled WGS sequence"/>
</dbReference>
<keyword evidence="3" id="KW-1185">Reference proteome</keyword>
<feature type="region of interest" description="Disordered" evidence="1">
    <location>
        <begin position="1"/>
        <end position="33"/>
    </location>
</feature>
<proteinExistence type="predicted"/>
<reference evidence="2 3" key="1">
    <citation type="submission" date="2016-10" db="EMBL/GenBank/DDBJ databases">
        <authorList>
            <person name="de Groot N.N."/>
        </authorList>
    </citation>
    <scope>NUCLEOTIDE SEQUENCE [LARGE SCALE GENOMIC DNA]</scope>
    <source>
        <strain evidence="2 3">CGMCC 4.1877</strain>
    </source>
</reference>
<sequence>MAPDSERRRDAPIVGGSRPGIRYDIRPQPSVDPIVQTDLTSHDIDLTRRDTVIRGSAAREWLSRSEPR</sequence>
<accession>A0A1I4Z1S4</accession>
<name>A0A1I4Z1S4_PSUAM</name>
<evidence type="ECO:0000313" key="3">
    <source>
        <dbReference type="Proteomes" id="UP000199614"/>
    </source>
</evidence>
<dbReference type="EMBL" id="FOUY01000014">
    <property type="protein sequence ID" value="SFN44117.1"/>
    <property type="molecule type" value="Genomic_DNA"/>
</dbReference>